<dbReference type="PANTHER" id="PTHR10334">
    <property type="entry name" value="CYSTEINE-RICH SECRETORY PROTEIN-RELATED"/>
    <property type="match status" value="1"/>
</dbReference>
<dbReference type="Proteomes" id="UP000682892">
    <property type="component" value="Unassembled WGS sequence"/>
</dbReference>
<organism evidence="7 8">
    <name type="scientific">Aedes aegypti</name>
    <name type="common">Yellowfever mosquito</name>
    <name type="synonym">Culex aegypti</name>
    <dbReference type="NCBI Taxonomy" id="7159"/>
    <lineage>
        <taxon>Eukaryota</taxon>
        <taxon>Metazoa</taxon>
        <taxon>Ecdysozoa</taxon>
        <taxon>Arthropoda</taxon>
        <taxon>Hexapoda</taxon>
        <taxon>Insecta</taxon>
        <taxon>Pterygota</taxon>
        <taxon>Neoptera</taxon>
        <taxon>Endopterygota</taxon>
        <taxon>Diptera</taxon>
        <taxon>Nematocera</taxon>
        <taxon>Culicoidea</taxon>
        <taxon>Culicidae</taxon>
        <taxon>Culicinae</taxon>
        <taxon>Aedini</taxon>
        <taxon>Aedes</taxon>
        <taxon>Stegomyia</taxon>
    </lineage>
</organism>
<keyword evidence="4 5" id="KW-0732">Signal</keyword>
<evidence type="ECO:0000313" key="8">
    <source>
        <dbReference type="Proteomes" id="UP000682892"/>
    </source>
</evidence>
<dbReference type="AlphaFoldDB" id="A0A1S4FUR3"/>
<dbReference type="Gene3D" id="3.40.33.10">
    <property type="entry name" value="CAP"/>
    <property type="match status" value="1"/>
</dbReference>
<dbReference type="PIRSF" id="PIRSF038921">
    <property type="entry name" value="P14a"/>
    <property type="match status" value="1"/>
</dbReference>
<dbReference type="InterPro" id="IPR034763">
    <property type="entry name" value="P14a_insect"/>
</dbReference>
<dbReference type="SUPFAM" id="SSF55797">
    <property type="entry name" value="PR-1-like"/>
    <property type="match status" value="1"/>
</dbReference>
<dbReference type="EMBL" id="CH477800">
    <property type="protein sequence ID" value="EAT36092.1"/>
    <property type="molecule type" value="Genomic_DNA"/>
</dbReference>
<dbReference type="InterPro" id="IPR035940">
    <property type="entry name" value="CAP_sf"/>
</dbReference>
<protein>
    <submittedName>
        <fullName evidence="7">AAEL011797-PA</fullName>
    </submittedName>
</protein>
<evidence type="ECO:0000313" key="7">
    <source>
        <dbReference type="EMBL" id="EAT36092.1"/>
    </source>
</evidence>
<dbReference type="InterPro" id="IPR002413">
    <property type="entry name" value="V5_allergen-like"/>
</dbReference>
<evidence type="ECO:0000256" key="5">
    <source>
        <dbReference type="SAM" id="SignalP"/>
    </source>
</evidence>
<evidence type="ECO:0000256" key="3">
    <source>
        <dbReference type="ARBA" id="ARBA00022525"/>
    </source>
</evidence>
<dbReference type="InterPro" id="IPR014044">
    <property type="entry name" value="CAP_dom"/>
</dbReference>
<dbReference type="KEGG" id="aag:5575393"/>
<evidence type="ECO:0000256" key="2">
    <source>
        <dbReference type="ARBA" id="ARBA00009923"/>
    </source>
</evidence>
<reference evidence="7" key="3">
    <citation type="submission" date="2012-09" db="EMBL/GenBank/DDBJ databases">
        <authorList>
            <consortium name="VectorBase"/>
        </authorList>
    </citation>
    <scope>NUCLEOTIDE SEQUENCE</scope>
    <source>
        <strain evidence="7">Liverpool</strain>
    </source>
</reference>
<comment type="subcellular location">
    <subcellularLocation>
        <location evidence="1">Secreted</location>
    </subcellularLocation>
</comment>
<dbReference type="OMA" id="CVEASKF"/>
<keyword evidence="3" id="KW-0964">Secreted</keyword>
<proteinExistence type="inferred from homology"/>
<sequence length="251" mass="28373">MSGKIQLALIQLVLLAVVSHAQEDYCDSSLCDPGVQNIGCGAKNELSSDCNEGKKIDLTDEFKKVILEEHNNYRNQVAKGELSWLPSASNMVTMDWDDDLAYLAELNANRCEFEHDKCHNTKKYPNSGQNIASWGTTGDSYDVKETLKTMVQEWWDERHFANPKLIKKLWGKYKALHFTMLVRANASRVGCGMVQYKKDEYLWVQLICNYSYTNMIGTSVYKDGKACSDCKSGCDSQYDGLCKKDEPVDVA</sequence>
<evidence type="ECO:0000256" key="1">
    <source>
        <dbReference type="ARBA" id="ARBA00004613"/>
    </source>
</evidence>
<dbReference type="OrthoDB" id="414826at2759"/>
<dbReference type="Pfam" id="PF00188">
    <property type="entry name" value="CAP"/>
    <property type="match status" value="1"/>
</dbReference>
<dbReference type="InterPro" id="IPR001283">
    <property type="entry name" value="CRISP-related"/>
</dbReference>
<dbReference type="GO" id="GO:0005576">
    <property type="term" value="C:extracellular region"/>
    <property type="evidence" value="ECO:0007669"/>
    <property type="project" value="UniProtKB-SubCell"/>
</dbReference>
<reference evidence="7" key="1">
    <citation type="submission" date="2005-10" db="EMBL/GenBank/DDBJ databases">
        <authorList>
            <person name="Loftus B.J."/>
            <person name="Nene V.M."/>
            <person name="Hannick L.I."/>
            <person name="Bidwell S."/>
            <person name="Haas B."/>
            <person name="Amedeo P."/>
            <person name="Orvis J."/>
            <person name="Wortman J.R."/>
            <person name="White O.R."/>
            <person name="Salzberg S."/>
            <person name="Shumway M."/>
            <person name="Koo H."/>
            <person name="Zhao Y."/>
            <person name="Holmes M."/>
            <person name="Miller J."/>
            <person name="Schatz M."/>
            <person name="Pop M."/>
            <person name="Pai G."/>
            <person name="Utterback T."/>
            <person name="Rogers Y.-H."/>
            <person name="Kravitz S."/>
            <person name="Fraser C.M."/>
        </authorList>
    </citation>
    <scope>NUCLEOTIDE SEQUENCE</scope>
    <source>
        <strain evidence="7">Liverpool</strain>
    </source>
</reference>
<evidence type="ECO:0000256" key="4">
    <source>
        <dbReference type="ARBA" id="ARBA00022729"/>
    </source>
</evidence>
<dbReference type="SMART" id="SM00198">
    <property type="entry name" value="SCP"/>
    <property type="match status" value="1"/>
</dbReference>
<reference evidence="7" key="2">
    <citation type="journal article" date="2007" name="Science">
        <title>Genome sequence of Aedes aegypti, a major arbovirus vector.</title>
        <authorList>
            <person name="Nene V."/>
            <person name="Wortman J.R."/>
            <person name="Lawson D."/>
            <person name="Haas B."/>
            <person name="Kodira C."/>
            <person name="Tu Z.J."/>
            <person name="Loftus B."/>
            <person name="Xi Z."/>
            <person name="Megy K."/>
            <person name="Grabherr M."/>
            <person name="Ren Q."/>
            <person name="Zdobnov E.M."/>
            <person name="Lobo N.F."/>
            <person name="Campbell K.S."/>
            <person name="Brown S.E."/>
            <person name="Bonaldo M.F."/>
            <person name="Zhu J."/>
            <person name="Sinkins S.P."/>
            <person name="Hogenkamp D.G."/>
            <person name="Amedeo P."/>
            <person name="Arensburger P."/>
            <person name="Atkinson P.W."/>
            <person name="Bidwell S."/>
            <person name="Biedler J."/>
            <person name="Birney E."/>
            <person name="Bruggner R.V."/>
            <person name="Costas J."/>
            <person name="Coy M.R."/>
            <person name="Crabtree J."/>
            <person name="Crawford M."/>
            <person name="Debruyn B."/>
            <person name="Decaprio D."/>
            <person name="Eiglmeier K."/>
            <person name="Eisenstadt E."/>
            <person name="El-Dorry H."/>
            <person name="Gelbart W.M."/>
            <person name="Gomes S.L."/>
            <person name="Hammond M."/>
            <person name="Hannick L.I."/>
            <person name="Hogan J.R."/>
            <person name="Holmes M.H."/>
            <person name="Jaffe D."/>
            <person name="Johnston J.S."/>
            <person name="Kennedy R.C."/>
            <person name="Koo H."/>
            <person name="Kravitz S."/>
            <person name="Kriventseva E.V."/>
            <person name="Kulp D."/>
            <person name="Labutti K."/>
            <person name="Lee E."/>
            <person name="Li S."/>
            <person name="Lovin D.D."/>
            <person name="Mao C."/>
            <person name="Mauceli E."/>
            <person name="Menck C.F."/>
            <person name="Miller J.R."/>
            <person name="Montgomery P."/>
            <person name="Mori A."/>
            <person name="Nascimento A.L."/>
            <person name="Naveira H.F."/>
            <person name="Nusbaum C."/>
            <person name="O'leary S."/>
            <person name="Orvis J."/>
            <person name="Pertea M."/>
            <person name="Quesneville H."/>
            <person name="Reidenbach K.R."/>
            <person name="Rogers Y.H."/>
            <person name="Roth C.W."/>
            <person name="Schneider J.R."/>
            <person name="Schatz M."/>
            <person name="Shumway M."/>
            <person name="Stanke M."/>
            <person name="Stinson E.O."/>
            <person name="Tubio J.M."/>
            <person name="Vanzee J.P."/>
            <person name="Verjovski-Almeida S."/>
            <person name="Werner D."/>
            <person name="White O."/>
            <person name="Wyder S."/>
            <person name="Zeng Q."/>
            <person name="Zhao Q."/>
            <person name="Zhao Y."/>
            <person name="Hill C.A."/>
            <person name="Raikhel A.S."/>
            <person name="Soares M.B."/>
            <person name="Knudson D.L."/>
            <person name="Lee N.H."/>
            <person name="Galagan J."/>
            <person name="Salzberg S.L."/>
            <person name="Paulsen I.T."/>
            <person name="Dimopoulos G."/>
            <person name="Collins F.H."/>
            <person name="Birren B."/>
            <person name="Fraser-Liggett C.M."/>
            <person name="Severson D.W."/>
        </authorList>
    </citation>
    <scope>NUCLEOTIDE SEQUENCE [LARGE SCALE GENOMIC DNA]</scope>
    <source>
        <strain evidence="7">Liverpool</strain>
    </source>
</reference>
<dbReference type="HOGENOM" id="CLU_035730_7_0_1"/>
<gene>
    <name evidence="7" type="ORF">AaeL_AAEL011797</name>
</gene>
<feature type="domain" description="SCP" evidence="6">
    <location>
        <begin position="61"/>
        <end position="217"/>
    </location>
</feature>
<evidence type="ECO:0000259" key="6">
    <source>
        <dbReference type="SMART" id="SM00198"/>
    </source>
</evidence>
<name>A0A1S4FUR3_AEDAE</name>
<dbReference type="CDD" id="cd05380">
    <property type="entry name" value="CAP_euk"/>
    <property type="match status" value="1"/>
</dbReference>
<feature type="signal peptide" evidence="5">
    <location>
        <begin position="1"/>
        <end position="21"/>
    </location>
</feature>
<accession>A0A1S4FUR3</accession>
<comment type="similarity">
    <text evidence="2">Belongs to the CRISP family.</text>
</comment>
<dbReference type="PRINTS" id="PR00838">
    <property type="entry name" value="V5ALLERGEN"/>
</dbReference>
<feature type="chain" id="PRO_5036493810" evidence="5">
    <location>
        <begin position="22"/>
        <end position="251"/>
    </location>
</feature>